<keyword evidence="2" id="KW-1185">Reference proteome</keyword>
<gene>
    <name evidence="1" type="ORF">M441DRAFT_42221</name>
</gene>
<dbReference type="EMBL" id="KZ679256">
    <property type="protein sequence ID" value="PTB46421.1"/>
    <property type="molecule type" value="Genomic_DNA"/>
</dbReference>
<organism evidence="1 2">
    <name type="scientific">Trichoderma asperellum (strain ATCC 204424 / CBS 433.97 / NBRC 101777)</name>
    <dbReference type="NCBI Taxonomy" id="1042311"/>
    <lineage>
        <taxon>Eukaryota</taxon>
        <taxon>Fungi</taxon>
        <taxon>Dikarya</taxon>
        <taxon>Ascomycota</taxon>
        <taxon>Pezizomycotina</taxon>
        <taxon>Sordariomycetes</taxon>
        <taxon>Hypocreomycetidae</taxon>
        <taxon>Hypocreales</taxon>
        <taxon>Hypocreaceae</taxon>
        <taxon>Trichoderma</taxon>
    </lineage>
</organism>
<accession>A0A2T3ZNQ7</accession>
<dbReference type="AlphaFoldDB" id="A0A2T3ZNQ7"/>
<proteinExistence type="predicted"/>
<evidence type="ECO:0000313" key="2">
    <source>
        <dbReference type="Proteomes" id="UP000240493"/>
    </source>
</evidence>
<dbReference type="Proteomes" id="UP000240493">
    <property type="component" value="Unassembled WGS sequence"/>
</dbReference>
<sequence>MAGMQGMAQPQGKARTKQIGIRFVETGYYSEQGWMMERRAAVVQEDLGGGSFDEPKAARQLQHTALRAGASGTGRYWSARITSCGGSGSLSDPVVSGHRGNSARDTLISARRASSRRVSRGVQQLNVSRSSASMPLGNPMDGWPMDQAACTQSTCTVEVLGACKSTWQGPVNAPIGYSVCPEQRDDVLVYPSYSIDDSALGMPQPPHQTRLVQASDRLRRVIPHHPPCQNDVPAEKG</sequence>
<name>A0A2T3ZNQ7_TRIA4</name>
<evidence type="ECO:0000313" key="1">
    <source>
        <dbReference type="EMBL" id="PTB46421.1"/>
    </source>
</evidence>
<reference evidence="1 2" key="1">
    <citation type="submission" date="2016-07" db="EMBL/GenBank/DDBJ databases">
        <title>Multiple horizontal gene transfer events from other fungi enriched the ability of initially mycotrophic Trichoderma (Ascomycota) to feed on dead plant biomass.</title>
        <authorList>
            <consortium name="DOE Joint Genome Institute"/>
            <person name="Aerts A."/>
            <person name="Atanasova L."/>
            <person name="Chenthamara K."/>
            <person name="Zhang J."/>
            <person name="Grujic M."/>
            <person name="Henrissat B."/>
            <person name="Kuo A."/>
            <person name="Salamov A."/>
            <person name="Lipzen A."/>
            <person name="Labutti K."/>
            <person name="Barry K."/>
            <person name="Miao Y."/>
            <person name="Rahimi M.J."/>
            <person name="Shen Q."/>
            <person name="Grigoriev I.V."/>
            <person name="Kubicek C.P."/>
            <person name="Druzhinina I.S."/>
        </authorList>
    </citation>
    <scope>NUCLEOTIDE SEQUENCE [LARGE SCALE GENOMIC DNA]</scope>
    <source>
        <strain evidence="1 2">CBS 433.97</strain>
    </source>
</reference>
<protein>
    <submittedName>
        <fullName evidence="1">Uncharacterized protein</fullName>
    </submittedName>
</protein>